<keyword evidence="2" id="KW-0732">Signal</keyword>
<accession>A0ABV2B2T8</accession>
<gene>
    <name evidence="3" type="ORF">SADO_13233</name>
</gene>
<evidence type="ECO:0000313" key="3">
    <source>
        <dbReference type="EMBL" id="MES1930220.1"/>
    </source>
</evidence>
<dbReference type="InterPro" id="IPR032809">
    <property type="entry name" value="Put_HupE_UreJ"/>
</dbReference>
<evidence type="ECO:0000256" key="2">
    <source>
        <dbReference type="SAM" id="SignalP"/>
    </source>
</evidence>
<evidence type="ECO:0000313" key="4">
    <source>
        <dbReference type="Proteomes" id="UP001460888"/>
    </source>
</evidence>
<feature type="signal peptide" evidence="2">
    <location>
        <begin position="1"/>
        <end position="23"/>
    </location>
</feature>
<dbReference type="RefSeq" id="WP_353112225.1">
    <property type="nucleotide sequence ID" value="NZ_APND01000004.1"/>
</dbReference>
<feature type="transmembrane region" description="Helical" evidence="1">
    <location>
        <begin position="230"/>
        <end position="250"/>
    </location>
</feature>
<evidence type="ECO:0008006" key="5">
    <source>
        <dbReference type="Google" id="ProtNLM"/>
    </source>
</evidence>
<sequence>MSIARRAVVLLVCVFWAAMPASAHKPSDSYLNIDTRGEQVEGRWDIALRDLEYALGLDGNADGAITWGELKSRRAVIFAYALGRLSLARGATCTTRAGGLQVTDHTDGVYAALDFSADCPDQGASLTVGYRLLFDIDPSHRGLLRLDSSAGTHTAVFSPARARQTFDLGSVNAVQAFLQYLVQGIHHIWIGADHVLFVLTLLLPAVLVRESGRWLARTSVRSAVVEVTRLVTAFTVAHSITLALAVLGFVDLPSRLVESTIALSVVVLALNNLVPIIPQGRWLLVFGFGLIHGFGFASVLGDLGLPAGALAVSLVGFNVGVEIGQLAIVAVVLPVALLLRGTTFYRLAILGLGSAAVAVVAAYWFVTRAFGY</sequence>
<dbReference type="Proteomes" id="UP001460888">
    <property type="component" value="Unassembled WGS sequence"/>
</dbReference>
<evidence type="ECO:0000256" key="1">
    <source>
        <dbReference type="SAM" id="Phobius"/>
    </source>
</evidence>
<keyword evidence="1" id="KW-0472">Membrane</keyword>
<feature type="transmembrane region" description="Helical" evidence="1">
    <location>
        <begin position="281"/>
        <end position="301"/>
    </location>
</feature>
<name>A0ABV2B2T8_9GAMM</name>
<feature type="transmembrane region" description="Helical" evidence="1">
    <location>
        <begin position="307"/>
        <end position="337"/>
    </location>
</feature>
<keyword evidence="4" id="KW-1185">Reference proteome</keyword>
<proteinExistence type="predicted"/>
<keyword evidence="1" id="KW-0812">Transmembrane</keyword>
<feature type="transmembrane region" description="Helical" evidence="1">
    <location>
        <begin position="344"/>
        <end position="366"/>
    </location>
</feature>
<feature type="transmembrane region" description="Helical" evidence="1">
    <location>
        <begin position="188"/>
        <end position="209"/>
    </location>
</feature>
<dbReference type="EMBL" id="APND01000004">
    <property type="protein sequence ID" value="MES1930220.1"/>
    <property type="molecule type" value="Genomic_DNA"/>
</dbReference>
<protein>
    <recommendedName>
        <fullName evidence="5">HupE/UreJ family protein</fullName>
    </recommendedName>
</protein>
<keyword evidence="1" id="KW-1133">Transmembrane helix</keyword>
<organism evidence="3 4">
    <name type="scientific">Salinisphaera dokdonensis CL-ES53</name>
    <dbReference type="NCBI Taxonomy" id="1304272"/>
    <lineage>
        <taxon>Bacteria</taxon>
        <taxon>Pseudomonadati</taxon>
        <taxon>Pseudomonadota</taxon>
        <taxon>Gammaproteobacteria</taxon>
        <taxon>Salinisphaerales</taxon>
        <taxon>Salinisphaeraceae</taxon>
        <taxon>Salinisphaera</taxon>
    </lineage>
</organism>
<dbReference type="Pfam" id="PF13795">
    <property type="entry name" value="HupE_UreJ_2"/>
    <property type="match status" value="1"/>
</dbReference>
<reference evidence="3 4" key="1">
    <citation type="submission" date="2013-03" db="EMBL/GenBank/DDBJ databases">
        <title>Salinisphaera dokdonensis CL-ES53 Genome Sequencing.</title>
        <authorList>
            <person name="Li C."/>
            <person name="Lai Q."/>
            <person name="Shao Z."/>
        </authorList>
    </citation>
    <scope>NUCLEOTIDE SEQUENCE [LARGE SCALE GENOMIC DNA]</scope>
    <source>
        <strain evidence="3 4">CL-ES53</strain>
    </source>
</reference>
<feature type="chain" id="PRO_5046318088" description="HupE/UreJ family protein" evidence="2">
    <location>
        <begin position="24"/>
        <end position="372"/>
    </location>
</feature>
<comment type="caution">
    <text evidence="3">The sequence shown here is derived from an EMBL/GenBank/DDBJ whole genome shotgun (WGS) entry which is preliminary data.</text>
</comment>
<feature type="transmembrane region" description="Helical" evidence="1">
    <location>
        <begin position="256"/>
        <end position="274"/>
    </location>
</feature>